<reference evidence="2 3" key="1">
    <citation type="submission" date="2014-06" db="EMBL/GenBank/DDBJ databases">
        <authorList>
            <person name="Swart Estienne"/>
        </authorList>
    </citation>
    <scope>NUCLEOTIDE SEQUENCE [LARGE SCALE GENOMIC DNA]</scope>
    <source>
        <strain evidence="2 3">130c</strain>
    </source>
</reference>
<protein>
    <submittedName>
        <fullName evidence="2">C2 domain containing protein</fullName>
    </submittedName>
</protein>
<evidence type="ECO:0000259" key="1">
    <source>
        <dbReference type="PROSITE" id="PS50004"/>
    </source>
</evidence>
<organism evidence="2 3">
    <name type="scientific">Stylonychia lemnae</name>
    <name type="common">Ciliate</name>
    <dbReference type="NCBI Taxonomy" id="5949"/>
    <lineage>
        <taxon>Eukaryota</taxon>
        <taxon>Sar</taxon>
        <taxon>Alveolata</taxon>
        <taxon>Ciliophora</taxon>
        <taxon>Intramacronucleata</taxon>
        <taxon>Spirotrichea</taxon>
        <taxon>Stichotrichia</taxon>
        <taxon>Sporadotrichida</taxon>
        <taxon>Oxytrichidae</taxon>
        <taxon>Stylonychinae</taxon>
        <taxon>Stylonychia</taxon>
    </lineage>
</organism>
<dbReference type="OrthoDB" id="313125at2759"/>
<dbReference type="PANTHER" id="PTHR47052">
    <property type="entry name" value="CONSERVED SERINE PROLINE-RICH PROTEIN (AFU_ORTHOLOGUE AFUA_2G01790)"/>
    <property type="match status" value="1"/>
</dbReference>
<dbReference type="EMBL" id="CCKQ01005522">
    <property type="protein sequence ID" value="CDW76769.1"/>
    <property type="molecule type" value="Genomic_DNA"/>
</dbReference>
<evidence type="ECO:0000313" key="3">
    <source>
        <dbReference type="Proteomes" id="UP000039865"/>
    </source>
</evidence>
<dbReference type="CDD" id="cd00030">
    <property type="entry name" value="C2"/>
    <property type="match status" value="1"/>
</dbReference>
<dbReference type="PROSITE" id="PS50004">
    <property type="entry name" value="C2"/>
    <property type="match status" value="1"/>
</dbReference>
<feature type="domain" description="C2" evidence="1">
    <location>
        <begin position="1"/>
        <end position="106"/>
    </location>
</feature>
<dbReference type="InParanoid" id="A0A078A4E6"/>
<evidence type="ECO:0000313" key="2">
    <source>
        <dbReference type="EMBL" id="CDW76769.1"/>
    </source>
</evidence>
<dbReference type="Proteomes" id="UP000039865">
    <property type="component" value="Unassembled WGS sequence"/>
</dbReference>
<dbReference type="PANTHER" id="PTHR47052:SF3">
    <property type="entry name" value="INGRESSION PROTEIN 1"/>
    <property type="match status" value="1"/>
</dbReference>
<dbReference type="InterPro" id="IPR000008">
    <property type="entry name" value="C2_dom"/>
</dbReference>
<sequence length="247" mass="28612">MVDQGKHTLKLILKEARLNRDVNTFSTMDPYVVMKLAGEIYKSEVCKDGGKTPSWNEEFELTCTDPSEIIEIKVMEEGGVLSDEGIGKCQVKLSQFMHGRGITEWFVLLWKNKKAGEIMVQSIWSGPSRTQEIPKVLPPLGQMSQQQHQQVAPVQQQVQQQVYQQPQMQMQQPQYSQSAQQQYQYPMMTPAQYQQYQANPAYYNQANQQQAQYTAAQYQQYQAYYANQQQSAYPQQYTTSYSYPGYY</sequence>
<dbReference type="Gene3D" id="2.60.40.150">
    <property type="entry name" value="C2 domain"/>
    <property type="match status" value="1"/>
</dbReference>
<dbReference type="SMART" id="SM00239">
    <property type="entry name" value="C2"/>
    <property type="match status" value="1"/>
</dbReference>
<gene>
    <name evidence="2" type="primary">Contig355.g397</name>
    <name evidence="2" type="ORF">STYLEM_5732</name>
</gene>
<proteinExistence type="predicted"/>
<dbReference type="Pfam" id="PF00168">
    <property type="entry name" value="C2"/>
    <property type="match status" value="1"/>
</dbReference>
<dbReference type="SUPFAM" id="SSF49562">
    <property type="entry name" value="C2 domain (Calcium/lipid-binding domain, CaLB)"/>
    <property type="match status" value="1"/>
</dbReference>
<dbReference type="InterPro" id="IPR035892">
    <property type="entry name" value="C2_domain_sf"/>
</dbReference>
<dbReference type="InterPro" id="IPR052981">
    <property type="entry name" value="Ingression_C2_domain"/>
</dbReference>
<name>A0A078A4E6_STYLE</name>
<accession>A0A078A4E6</accession>
<keyword evidence="3" id="KW-1185">Reference proteome</keyword>
<dbReference type="AlphaFoldDB" id="A0A078A4E6"/>